<reference evidence="3" key="2">
    <citation type="journal article" date="2022" name="Elife">
        <title>Obligate sexual reproduction of a homothallic fungus closely related to the Cryptococcus pathogenic species complex.</title>
        <authorList>
            <person name="Passer A.R."/>
            <person name="Clancey S.A."/>
            <person name="Shea T."/>
            <person name="David-Palma M."/>
            <person name="Averette A.F."/>
            <person name="Boekhout T."/>
            <person name="Porcel B.M."/>
            <person name="Nowrousian M."/>
            <person name="Cuomo C.A."/>
            <person name="Sun S."/>
            <person name="Heitman J."/>
            <person name="Coelho M.A."/>
        </authorList>
    </citation>
    <scope>NUCLEOTIDE SEQUENCE</scope>
    <source>
        <strain evidence="3">CBS 7841</strain>
    </source>
</reference>
<name>A0AAJ8JQC2_9TREE</name>
<dbReference type="KEGG" id="cdep:91085851"/>
<dbReference type="Proteomes" id="UP000094043">
    <property type="component" value="Chromosome 2"/>
</dbReference>
<gene>
    <name evidence="3" type="ORF">L203_101638</name>
</gene>
<dbReference type="GeneID" id="91085851"/>
<accession>A0AAJ8JQC2</accession>
<feature type="compositionally biased region" description="Basic and acidic residues" evidence="1">
    <location>
        <begin position="64"/>
        <end position="90"/>
    </location>
</feature>
<feature type="region of interest" description="Disordered" evidence="1">
    <location>
        <begin position="62"/>
        <end position="109"/>
    </location>
</feature>
<keyword evidence="2" id="KW-0472">Membrane</keyword>
<dbReference type="EMBL" id="CP143785">
    <property type="protein sequence ID" value="WVN86474.1"/>
    <property type="molecule type" value="Genomic_DNA"/>
</dbReference>
<keyword evidence="4" id="KW-1185">Reference proteome</keyword>
<dbReference type="RefSeq" id="XP_066067174.1">
    <property type="nucleotide sequence ID" value="XM_066211077.1"/>
</dbReference>
<feature type="compositionally biased region" description="Basic and acidic residues" evidence="1">
    <location>
        <begin position="122"/>
        <end position="131"/>
    </location>
</feature>
<feature type="compositionally biased region" description="Low complexity" evidence="1">
    <location>
        <begin position="133"/>
        <end position="142"/>
    </location>
</feature>
<feature type="transmembrane region" description="Helical" evidence="2">
    <location>
        <begin position="38"/>
        <end position="57"/>
    </location>
</feature>
<reference evidence="3" key="3">
    <citation type="submission" date="2024-01" db="EMBL/GenBank/DDBJ databases">
        <authorList>
            <person name="Coelho M.A."/>
            <person name="David-Palma M."/>
            <person name="Shea T."/>
            <person name="Sun S."/>
            <person name="Cuomo C.A."/>
            <person name="Heitman J."/>
        </authorList>
    </citation>
    <scope>NUCLEOTIDE SEQUENCE</scope>
    <source>
        <strain evidence="3">CBS 7841</strain>
    </source>
</reference>
<evidence type="ECO:0000256" key="1">
    <source>
        <dbReference type="SAM" id="MobiDB-lite"/>
    </source>
</evidence>
<dbReference type="AlphaFoldDB" id="A0AAJ8JQC2"/>
<evidence type="ECO:0000313" key="4">
    <source>
        <dbReference type="Proteomes" id="UP000094043"/>
    </source>
</evidence>
<proteinExistence type="predicted"/>
<evidence type="ECO:0000256" key="2">
    <source>
        <dbReference type="SAM" id="Phobius"/>
    </source>
</evidence>
<protein>
    <submittedName>
        <fullName evidence="3">Uncharacterized protein</fullName>
    </submittedName>
</protein>
<organism evidence="3 4">
    <name type="scientific">Cryptococcus depauperatus CBS 7841</name>
    <dbReference type="NCBI Taxonomy" id="1295531"/>
    <lineage>
        <taxon>Eukaryota</taxon>
        <taxon>Fungi</taxon>
        <taxon>Dikarya</taxon>
        <taxon>Basidiomycota</taxon>
        <taxon>Agaricomycotina</taxon>
        <taxon>Tremellomycetes</taxon>
        <taxon>Tremellales</taxon>
        <taxon>Cryptococcaceae</taxon>
        <taxon>Cryptococcus</taxon>
    </lineage>
</organism>
<feature type="region of interest" description="Disordered" evidence="1">
    <location>
        <begin position="122"/>
        <end position="161"/>
    </location>
</feature>
<evidence type="ECO:0000313" key="3">
    <source>
        <dbReference type="EMBL" id="WVN86474.1"/>
    </source>
</evidence>
<sequence>MLYKGKSQLFVLSRRQAGWVFVDESQLEMRKTVIRRQVRPEAILIVLFLVIAVYVLMRGKKSSGKRDRGRYDEHGDGDGQSNREDLKNDSETEAAPPPSVPRNSSSFPPLAKYEFDEKKLPGTLWKRDKNQRPQRPSGRSPPILLKRKKDGSWERGPLGRKGVAFIGNEDGKDADGMVVYDTNAQSTRLYDQKEEEDFKKYKSKEQVLGPDIYKLDKSLSPFIALQKRDLLHPRVSQDTMAAALQDEWVDGVGAIPKVIGEIIRQMIKEKQADVTKVLQELSCPNPEFYDKKYTVKGSAGQWANEFMDWFLRSGFGANELSSELRLKEWQKMDSKQIRERVAKWVSNVEKNNPRKTINLLVRFFTWYYRAEETLGRVGKYTPTWPKDMSKALGEQATDLLEWLKYIGKIFLKSRMFSPIGAEIRNGQWRVTISRRIKLQGFVTDVTIFTPEPKEDGDIDRDAFKRMIKDSFSKSLGIAKTLAMKWVEHLNEIYTKQNGEKIFTHSDPFYIVRLTFRPGLPMKSVNEEALKLLQSNKSAPKLPNNAPFNQEACIIRVSQYEMDQWYKQSIGTRDFTETFADILRMLNVWEVRFVNRRQYHWYQPNSVNKPFDSKTLQMLLLLCGRFASNYKLPPKFQRRVDGKWFTNEESVMAFQYRMTYGQANTIDFGGIIPIERGNNRFLDLGHFMSLKDIILPVVNHSSALIGGGGARKNNFPTSSALVVDDRLGLSNELIERRIKVIFHGRGAEEGNQLKQELVKDLLVQIPRWKTELANLLREEGSQETPEKFLVQGVQRVVEMIQKQISYLALGNEQVSAELKELNLQSFSDFKLPG</sequence>
<keyword evidence="2" id="KW-1133">Transmembrane helix</keyword>
<reference evidence="3" key="1">
    <citation type="submission" date="2016-06" db="EMBL/GenBank/DDBJ databases">
        <authorList>
            <person name="Cuomo C."/>
            <person name="Litvintseva A."/>
            <person name="Heitman J."/>
            <person name="Chen Y."/>
            <person name="Sun S."/>
            <person name="Springer D."/>
            <person name="Dromer F."/>
            <person name="Young S."/>
            <person name="Zeng Q."/>
            <person name="Chapman S."/>
            <person name="Gujja S."/>
            <person name="Saif S."/>
            <person name="Birren B."/>
        </authorList>
    </citation>
    <scope>NUCLEOTIDE SEQUENCE</scope>
    <source>
        <strain evidence="3">CBS 7841</strain>
    </source>
</reference>
<keyword evidence="2" id="KW-0812">Transmembrane</keyword>